<evidence type="ECO:0008006" key="4">
    <source>
        <dbReference type="Google" id="ProtNLM"/>
    </source>
</evidence>
<evidence type="ECO:0000313" key="3">
    <source>
        <dbReference type="Proteomes" id="UP000031978"/>
    </source>
</evidence>
<feature type="coiled-coil region" evidence="1">
    <location>
        <begin position="99"/>
        <end position="126"/>
    </location>
</feature>
<proteinExistence type="predicted"/>
<evidence type="ECO:0000256" key="1">
    <source>
        <dbReference type="SAM" id="Coils"/>
    </source>
</evidence>
<organism evidence="2 3">
    <name type="scientific">Bacillus pumilus</name>
    <name type="common">Bacillus mesentericus</name>
    <dbReference type="NCBI Taxonomy" id="1408"/>
    <lineage>
        <taxon>Bacteria</taxon>
        <taxon>Bacillati</taxon>
        <taxon>Bacillota</taxon>
        <taxon>Bacilli</taxon>
        <taxon>Bacillales</taxon>
        <taxon>Bacillaceae</taxon>
        <taxon>Bacillus</taxon>
    </lineage>
</organism>
<protein>
    <recommendedName>
        <fullName evidence="4">DUF5082 domain-containing protein</fullName>
    </recommendedName>
</protein>
<comment type="caution">
    <text evidence="2">The sequence shown here is derived from an EMBL/GenBank/DDBJ whole genome shotgun (WGS) entry which is preliminary data.</text>
</comment>
<dbReference type="EMBL" id="JXCL01000040">
    <property type="protein sequence ID" value="KIL12129.1"/>
    <property type="molecule type" value="Genomic_DNA"/>
</dbReference>
<feature type="coiled-coil region" evidence="1">
    <location>
        <begin position="4"/>
        <end position="42"/>
    </location>
</feature>
<keyword evidence="1" id="KW-0175">Coiled coil</keyword>
<dbReference type="RefSeq" id="WP_044141669.1">
    <property type="nucleotide sequence ID" value="NZ_JXCL01000040.1"/>
</dbReference>
<accession>A0AB34QQ24</accession>
<reference evidence="2 3" key="1">
    <citation type="submission" date="2014-12" db="EMBL/GenBank/DDBJ databases">
        <title>Draft Genome Sequences of Five Spore-Forming Food Isolates of Bacillus pumilus.</title>
        <authorList>
            <person name="de Jong A."/>
            <person name="van Heel A.J."/>
            <person name="Montalban-Lopez M."/>
            <person name="Krawczyk A.O."/>
            <person name="Berendsen E.M."/>
            <person name="Wells-Bennik M."/>
            <person name="Kuipers O.P."/>
        </authorList>
    </citation>
    <scope>NUCLEOTIDE SEQUENCE [LARGE SCALE GENOMIC DNA]</scope>
    <source>
        <strain evidence="2 3">B4127</strain>
    </source>
</reference>
<dbReference type="AlphaFoldDB" id="A0AB34QQ24"/>
<name>A0AB34QQ24_BACPU</name>
<evidence type="ECO:0000313" key="2">
    <source>
        <dbReference type="EMBL" id="KIL12129.1"/>
    </source>
</evidence>
<sequence>MCKASKYIKEIESKVNELNAIKKKVDEDIEFYRKEVSRTDKEFSEFYHDLEVAVFNACEGWSLSKRGQTILIERRKVKCEYEKLRMIRDTLGKSLLSVDKEAIKTIENAKRRINKTNNNLIKWKSESKKNHLKAI</sequence>
<dbReference type="Proteomes" id="UP000031978">
    <property type="component" value="Unassembled WGS sequence"/>
</dbReference>
<gene>
    <name evidence="2" type="ORF">B4127_1460</name>
</gene>